<name>A0A6C2YM40_9BACT</name>
<protein>
    <submittedName>
        <fullName evidence="1">Uncharacterized protein</fullName>
    </submittedName>
</protein>
<dbReference type="EMBL" id="LR586016">
    <property type="protein sequence ID" value="VIP02193.1"/>
    <property type="molecule type" value="Genomic_DNA"/>
</dbReference>
<evidence type="ECO:0000313" key="1">
    <source>
        <dbReference type="EMBL" id="VIP02193.1"/>
    </source>
</evidence>
<gene>
    <name evidence="1" type="ORF">GMBLW1_17670</name>
</gene>
<dbReference type="KEGG" id="tim:GMBLW1_17670"/>
<reference evidence="1" key="1">
    <citation type="submission" date="2019-04" db="EMBL/GenBank/DDBJ databases">
        <authorList>
            <consortium name="Science for Life Laboratories"/>
        </authorList>
    </citation>
    <scope>NUCLEOTIDE SEQUENCE</scope>
    <source>
        <strain evidence="1">MBLW1</strain>
    </source>
</reference>
<accession>A0A6C2YM40</accession>
<dbReference type="AlphaFoldDB" id="A0A6C2YM40"/>
<organism evidence="1">
    <name type="scientific">Tuwongella immobilis</name>
    <dbReference type="NCBI Taxonomy" id="692036"/>
    <lineage>
        <taxon>Bacteria</taxon>
        <taxon>Pseudomonadati</taxon>
        <taxon>Planctomycetota</taxon>
        <taxon>Planctomycetia</taxon>
        <taxon>Gemmatales</taxon>
        <taxon>Gemmataceae</taxon>
        <taxon>Tuwongella</taxon>
    </lineage>
</organism>
<dbReference type="InParanoid" id="A0A6C2YM40"/>
<dbReference type="EMBL" id="LR593887">
    <property type="protein sequence ID" value="VTS00666.1"/>
    <property type="molecule type" value="Genomic_DNA"/>
</dbReference>
<dbReference type="RefSeq" id="WP_162657391.1">
    <property type="nucleotide sequence ID" value="NZ_LR593887.1"/>
</dbReference>
<proteinExistence type="predicted"/>
<sequence length="54" mass="5460">MMDLNAESPRIAADSVAAQSATRRLVTGCHLPVSASDSTAIVAEAESGGNELMG</sequence>
<keyword evidence="2" id="KW-1185">Reference proteome</keyword>
<dbReference type="Proteomes" id="UP000464378">
    <property type="component" value="Chromosome"/>
</dbReference>
<evidence type="ECO:0000313" key="2">
    <source>
        <dbReference type="Proteomes" id="UP000464378"/>
    </source>
</evidence>